<dbReference type="InterPro" id="IPR000595">
    <property type="entry name" value="cNMP-bd_dom"/>
</dbReference>
<dbReference type="GO" id="GO:0008076">
    <property type="term" value="C:voltage-gated potassium channel complex"/>
    <property type="evidence" value="ECO:0007669"/>
    <property type="project" value="InterPro"/>
</dbReference>
<dbReference type="Gene3D" id="2.60.120.10">
    <property type="entry name" value="Jelly Rolls"/>
    <property type="match status" value="1"/>
</dbReference>
<dbReference type="GO" id="GO:0005249">
    <property type="term" value="F:voltage-gated potassium channel activity"/>
    <property type="evidence" value="ECO:0007669"/>
    <property type="project" value="InterPro"/>
</dbReference>
<evidence type="ECO:0000256" key="14">
    <source>
        <dbReference type="ARBA" id="ARBA00023149"/>
    </source>
</evidence>
<keyword evidence="22" id="KW-1185">Reference proteome</keyword>
<evidence type="ECO:0000256" key="16">
    <source>
        <dbReference type="ARBA" id="ARBA00023303"/>
    </source>
</evidence>
<keyword evidence="13 19" id="KW-0472">Membrane</keyword>
<dbReference type="InterPro" id="IPR028325">
    <property type="entry name" value="VG_K_chnl"/>
</dbReference>
<evidence type="ECO:0000313" key="22">
    <source>
        <dbReference type="Proteomes" id="UP000295678"/>
    </source>
</evidence>
<evidence type="ECO:0000313" key="21">
    <source>
        <dbReference type="EMBL" id="TCT13527.1"/>
    </source>
</evidence>
<comment type="caution">
    <text evidence="21">The sequence shown here is derived from an EMBL/GenBank/DDBJ whole genome shotgun (WGS) entry which is preliminary data.</text>
</comment>
<evidence type="ECO:0000256" key="11">
    <source>
        <dbReference type="ARBA" id="ARBA00022989"/>
    </source>
</evidence>
<protein>
    <submittedName>
        <fullName evidence="21">Voltage-gated potassium channel</fullName>
    </submittedName>
</protein>
<feature type="transmembrane region" description="Helical" evidence="19">
    <location>
        <begin position="191"/>
        <end position="209"/>
    </location>
</feature>
<evidence type="ECO:0000256" key="12">
    <source>
        <dbReference type="ARBA" id="ARBA00023065"/>
    </source>
</evidence>
<dbReference type="OrthoDB" id="9799090at2"/>
<sequence>MNAPNALRRRVHDILEREDPDDPTTAWVFRGIVALIVVNVVAAILLTDDRFRHAFPYDFRMIEVISLVVFGGEYLLRLWSCVESPRLRGRNPLQARLSWAMSPAAIVDLAALLPFAIMHLYPTDIRALALVRLLRFFKLARYSPGLASLLEAVRAERHALLACFVVMCGGIVIFATAMYELEGPAQPDKFGSIPLAMWWAVVTITTVGYGDVVPLSGAGRIVAGLTMIAGIFLLALPVGIVASSFIEVIRRRHFMVTWGMVARVPMFADLDAATLAEIIPRLKARAADAGQVIVPRGRMPRAVFFVISGAIVIETAMGTRRLAAGSAFGETREDDHPHLHALVRAIEETRLLVLDSDDLDSLVAAVPGLAGRLAGVSVYEVG</sequence>
<dbReference type="Pfam" id="PF00027">
    <property type="entry name" value="cNMP_binding"/>
    <property type="match status" value="1"/>
</dbReference>
<dbReference type="Proteomes" id="UP000295678">
    <property type="component" value="Unassembled WGS sequence"/>
</dbReference>
<evidence type="ECO:0000256" key="3">
    <source>
        <dbReference type="ARBA" id="ARBA00022448"/>
    </source>
</evidence>
<reference evidence="21 22" key="1">
    <citation type="submission" date="2019-03" db="EMBL/GenBank/DDBJ databases">
        <title>Genomic Encyclopedia of Type Strains, Phase IV (KMG-IV): sequencing the most valuable type-strain genomes for metagenomic binning, comparative biology and taxonomic classification.</title>
        <authorList>
            <person name="Goeker M."/>
        </authorList>
    </citation>
    <scope>NUCLEOTIDE SEQUENCE [LARGE SCALE GENOMIC DNA]</scope>
    <source>
        <strain evidence="21 22">DSM 19345</strain>
    </source>
</reference>
<dbReference type="RefSeq" id="WP_132804907.1">
    <property type="nucleotide sequence ID" value="NZ_SMAK01000001.1"/>
</dbReference>
<evidence type="ECO:0000256" key="15">
    <source>
        <dbReference type="ARBA" id="ARBA00023286"/>
    </source>
</evidence>
<evidence type="ECO:0000256" key="4">
    <source>
        <dbReference type="ARBA" id="ARBA00022475"/>
    </source>
</evidence>
<dbReference type="CDD" id="cd00038">
    <property type="entry name" value="CAP_ED"/>
    <property type="match status" value="1"/>
</dbReference>
<keyword evidence="5" id="KW-0633">Potassium transport</keyword>
<evidence type="ECO:0000256" key="9">
    <source>
        <dbReference type="ARBA" id="ARBA00022826"/>
    </source>
</evidence>
<keyword evidence="6" id="KW-0116">cAMP-binding</keyword>
<evidence type="ECO:0000256" key="17">
    <source>
        <dbReference type="ARBA" id="ARBA00058429"/>
    </source>
</evidence>
<organism evidence="21 22">
    <name type="scientific">Tepidamorphus gemmatus</name>
    <dbReference type="NCBI Taxonomy" id="747076"/>
    <lineage>
        <taxon>Bacteria</taxon>
        <taxon>Pseudomonadati</taxon>
        <taxon>Pseudomonadota</taxon>
        <taxon>Alphaproteobacteria</taxon>
        <taxon>Hyphomicrobiales</taxon>
        <taxon>Tepidamorphaceae</taxon>
        <taxon>Tepidamorphus</taxon>
    </lineage>
</organism>
<keyword evidence="12" id="KW-0406">Ion transport</keyword>
<dbReference type="FunFam" id="1.10.287.70:FF:000181">
    <property type="entry name" value="Cyclic nucleotide-gated potassium channel mll3241"/>
    <property type="match status" value="1"/>
</dbReference>
<dbReference type="EMBL" id="SMAK01000001">
    <property type="protein sequence ID" value="TCT13527.1"/>
    <property type="molecule type" value="Genomic_DNA"/>
</dbReference>
<dbReference type="InterPro" id="IPR014710">
    <property type="entry name" value="RmlC-like_jellyroll"/>
</dbReference>
<dbReference type="InterPro" id="IPR005821">
    <property type="entry name" value="Ion_trans_dom"/>
</dbReference>
<name>A0A4R3MIA2_9HYPH</name>
<evidence type="ECO:0000256" key="5">
    <source>
        <dbReference type="ARBA" id="ARBA00022538"/>
    </source>
</evidence>
<feature type="transmembrane region" description="Helical" evidence="19">
    <location>
        <begin position="27"/>
        <end position="47"/>
    </location>
</feature>
<keyword evidence="8" id="KW-0547">Nucleotide-binding</keyword>
<dbReference type="Pfam" id="PF00520">
    <property type="entry name" value="Ion_trans"/>
    <property type="match status" value="1"/>
</dbReference>
<feature type="transmembrane region" description="Helical" evidence="19">
    <location>
        <begin position="159"/>
        <end position="179"/>
    </location>
</feature>
<dbReference type="PRINTS" id="PR00169">
    <property type="entry name" value="KCHANNEL"/>
</dbReference>
<evidence type="ECO:0000256" key="18">
    <source>
        <dbReference type="ARBA" id="ARBA00060926"/>
    </source>
</evidence>
<keyword evidence="16 21" id="KW-0407">Ion channel</keyword>
<keyword evidence="4" id="KW-1003">Cell membrane</keyword>
<dbReference type="PROSITE" id="PS50042">
    <property type="entry name" value="CNMP_BINDING_3"/>
    <property type="match status" value="1"/>
</dbReference>
<comment type="similarity">
    <text evidence="18">Belongs to the potassium channel family.</text>
</comment>
<feature type="transmembrane region" description="Helical" evidence="19">
    <location>
        <begin position="221"/>
        <end position="246"/>
    </location>
</feature>
<evidence type="ECO:0000256" key="7">
    <source>
        <dbReference type="ARBA" id="ARBA00022692"/>
    </source>
</evidence>
<keyword evidence="14" id="KW-0114">cAMP</keyword>
<dbReference type="InterPro" id="IPR018490">
    <property type="entry name" value="cNMP-bd_dom_sf"/>
</dbReference>
<evidence type="ECO:0000256" key="13">
    <source>
        <dbReference type="ARBA" id="ARBA00023136"/>
    </source>
</evidence>
<comment type="function">
    <text evidence="17">Cyclic nucleotide-regulated potassium channel activated by cAMP.</text>
</comment>
<dbReference type="SUPFAM" id="SSF51206">
    <property type="entry name" value="cAMP-binding domain-like"/>
    <property type="match status" value="1"/>
</dbReference>
<feature type="transmembrane region" description="Helical" evidence="19">
    <location>
        <begin position="59"/>
        <end position="79"/>
    </location>
</feature>
<evidence type="ECO:0000256" key="6">
    <source>
        <dbReference type="ARBA" id="ARBA00022566"/>
    </source>
</evidence>
<dbReference type="GO" id="GO:0030552">
    <property type="term" value="F:cAMP binding"/>
    <property type="evidence" value="ECO:0007669"/>
    <property type="project" value="UniProtKB-KW"/>
</dbReference>
<evidence type="ECO:0000256" key="8">
    <source>
        <dbReference type="ARBA" id="ARBA00022741"/>
    </source>
</evidence>
<comment type="subunit">
    <text evidence="2">Homotetramer.</text>
</comment>
<keyword evidence="9" id="KW-0631">Potassium channel</keyword>
<keyword evidence="11 19" id="KW-1133">Transmembrane helix</keyword>
<evidence type="ECO:0000259" key="20">
    <source>
        <dbReference type="PROSITE" id="PS50042"/>
    </source>
</evidence>
<dbReference type="Gene3D" id="1.10.287.70">
    <property type="match status" value="1"/>
</dbReference>
<keyword evidence="3" id="KW-0813">Transport</keyword>
<dbReference type="SUPFAM" id="SSF81324">
    <property type="entry name" value="Voltage-gated potassium channels"/>
    <property type="match status" value="1"/>
</dbReference>
<evidence type="ECO:0000256" key="19">
    <source>
        <dbReference type="SAM" id="Phobius"/>
    </source>
</evidence>
<proteinExistence type="inferred from homology"/>
<dbReference type="PANTHER" id="PTHR11537:SF254">
    <property type="entry name" value="POTASSIUM VOLTAGE-GATED CHANNEL PROTEIN SHAB"/>
    <property type="match status" value="1"/>
</dbReference>
<evidence type="ECO:0000256" key="10">
    <source>
        <dbReference type="ARBA" id="ARBA00022958"/>
    </source>
</evidence>
<dbReference type="PANTHER" id="PTHR11537">
    <property type="entry name" value="VOLTAGE-GATED POTASSIUM CHANNEL"/>
    <property type="match status" value="1"/>
</dbReference>
<dbReference type="AlphaFoldDB" id="A0A4R3MIA2"/>
<keyword evidence="7 19" id="KW-0812">Transmembrane</keyword>
<feature type="domain" description="Cyclic nucleotide-binding" evidence="20">
    <location>
        <begin position="266"/>
        <end position="363"/>
    </location>
</feature>
<accession>A0A4R3MIA2</accession>
<gene>
    <name evidence="21" type="ORF">EDC22_101395</name>
</gene>
<comment type="subcellular location">
    <subcellularLocation>
        <location evidence="1">Cell membrane</location>
        <topology evidence="1">Multi-pass membrane protein</topology>
    </subcellularLocation>
</comment>
<keyword evidence="10" id="KW-0630">Potassium</keyword>
<keyword evidence="15" id="KW-1071">Ligand-gated ion channel</keyword>
<evidence type="ECO:0000256" key="2">
    <source>
        <dbReference type="ARBA" id="ARBA00011881"/>
    </source>
</evidence>
<evidence type="ECO:0000256" key="1">
    <source>
        <dbReference type="ARBA" id="ARBA00004651"/>
    </source>
</evidence>
<dbReference type="GO" id="GO:0001508">
    <property type="term" value="P:action potential"/>
    <property type="evidence" value="ECO:0007669"/>
    <property type="project" value="TreeGrafter"/>
</dbReference>